<evidence type="ECO:0000259" key="8">
    <source>
        <dbReference type="PROSITE" id="PS50939"/>
    </source>
</evidence>
<proteinExistence type="predicted"/>
<sequence length="214" mass="24673">MVLSWGVLLPLGILVARFLKITLKQDWPNELDNKFWWLWHLRLQISGSVMMLIGLLLILNKPDPSTDDFIHWYLGWAVSLMGVAQIISGWMRGTKGGPTDVAEDGSMHGDHYEMTTYRKVFEYYHKFVGYSVLLLSAAAILTGMWRSNAPVWMWIGLLGWWMMLIIVFAYCQSKQMAVDTYQAIWGSNKEHPGNAMKPIGFGIRRRPENHQKKI</sequence>
<dbReference type="GO" id="GO:0016020">
    <property type="term" value="C:membrane"/>
    <property type="evidence" value="ECO:0007669"/>
    <property type="project" value="UniProtKB-SubCell"/>
</dbReference>
<gene>
    <name evidence="9" type="ORF">DKT75_20420</name>
</gene>
<feature type="transmembrane region" description="Helical" evidence="7">
    <location>
        <begin position="70"/>
        <end position="90"/>
    </location>
</feature>
<evidence type="ECO:0000256" key="6">
    <source>
        <dbReference type="ARBA" id="ARBA00023136"/>
    </source>
</evidence>
<keyword evidence="6 7" id="KW-0472">Membrane</keyword>
<accession>A0A317CCI6</accession>
<evidence type="ECO:0000313" key="10">
    <source>
        <dbReference type="Proteomes" id="UP000245506"/>
    </source>
</evidence>
<feature type="transmembrane region" description="Helical" evidence="7">
    <location>
        <begin position="6"/>
        <end position="23"/>
    </location>
</feature>
<dbReference type="Gene3D" id="1.20.120.1770">
    <property type="match status" value="1"/>
</dbReference>
<reference evidence="9 10" key="1">
    <citation type="submission" date="2018-05" db="EMBL/GenBank/DDBJ databases">
        <title>Leucothrix arctica sp. nov., isolated from Arctic seawater.</title>
        <authorList>
            <person name="Choi A."/>
            <person name="Baek K."/>
        </authorList>
    </citation>
    <scope>NUCLEOTIDE SEQUENCE [LARGE SCALE GENOMIC DNA]</scope>
    <source>
        <strain evidence="9 10">IMCC9719</strain>
    </source>
</reference>
<evidence type="ECO:0000256" key="1">
    <source>
        <dbReference type="ARBA" id="ARBA00004370"/>
    </source>
</evidence>
<dbReference type="PROSITE" id="PS50939">
    <property type="entry name" value="CYTOCHROME_B561"/>
    <property type="match status" value="1"/>
</dbReference>
<dbReference type="SMART" id="SM00665">
    <property type="entry name" value="B561"/>
    <property type="match status" value="1"/>
</dbReference>
<feature type="transmembrane region" description="Helical" evidence="7">
    <location>
        <begin position="127"/>
        <end position="145"/>
    </location>
</feature>
<comment type="subcellular location">
    <subcellularLocation>
        <location evidence="1">Membrane</location>
    </subcellularLocation>
</comment>
<dbReference type="EMBL" id="QGKL01000042">
    <property type="protein sequence ID" value="PWQ94020.1"/>
    <property type="molecule type" value="Genomic_DNA"/>
</dbReference>
<evidence type="ECO:0000313" key="9">
    <source>
        <dbReference type="EMBL" id="PWQ94020.1"/>
    </source>
</evidence>
<feature type="transmembrane region" description="Helical" evidence="7">
    <location>
        <begin position="151"/>
        <end position="171"/>
    </location>
</feature>
<keyword evidence="5 7" id="KW-1133">Transmembrane helix</keyword>
<feature type="domain" description="Cytochrome b561" evidence="8">
    <location>
        <begin position="1"/>
        <end position="181"/>
    </location>
</feature>
<name>A0A317CCI6_9GAMM</name>
<dbReference type="Proteomes" id="UP000245506">
    <property type="component" value="Unassembled WGS sequence"/>
</dbReference>
<keyword evidence="3 7" id="KW-0812">Transmembrane</keyword>
<dbReference type="OrthoDB" id="8687683at2"/>
<dbReference type="PANTHER" id="PTHR47281:SF1">
    <property type="entry name" value="OS09G0557700 PROTEIN"/>
    <property type="match status" value="1"/>
</dbReference>
<organism evidence="9 10">
    <name type="scientific">Leucothrix arctica</name>
    <dbReference type="NCBI Taxonomy" id="1481894"/>
    <lineage>
        <taxon>Bacteria</taxon>
        <taxon>Pseudomonadati</taxon>
        <taxon>Pseudomonadota</taxon>
        <taxon>Gammaproteobacteria</taxon>
        <taxon>Thiotrichales</taxon>
        <taxon>Thiotrichaceae</taxon>
        <taxon>Leucothrix</taxon>
    </lineage>
</organism>
<comment type="caution">
    <text evidence="9">The sequence shown here is derived from an EMBL/GenBank/DDBJ whole genome shotgun (WGS) entry which is preliminary data.</text>
</comment>
<keyword evidence="10" id="KW-1185">Reference proteome</keyword>
<keyword evidence="2" id="KW-0813">Transport</keyword>
<evidence type="ECO:0000256" key="4">
    <source>
        <dbReference type="ARBA" id="ARBA00022982"/>
    </source>
</evidence>
<dbReference type="InterPro" id="IPR045879">
    <property type="entry name" value="B561A"/>
</dbReference>
<dbReference type="PANTHER" id="PTHR47281">
    <property type="entry name" value="OS09G0557700 PROTEIN"/>
    <property type="match status" value="1"/>
</dbReference>
<feature type="transmembrane region" description="Helical" evidence="7">
    <location>
        <begin position="35"/>
        <end position="58"/>
    </location>
</feature>
<protein>
    <submittedName>
        <fullName evidence="9">Cytochrome B</fullName>
    </submittedName>
</protein>
<keyword evidence="4" id="KW-0249">Electron transport</keyword>
<dbReference type="AlphaFoldDB" id="A0A317CCI6"/>
<dbReference type="InterPro" id="IPR006593">
    <property type="entry name" value="Cyt_b561/ferric_Rdtase_TM"/>
</dbReference>
<evidence type="ECO:0000256" key="5">
    <source>
        <dbReference type="ARBA" id="ARBA00022989"/>
    </source>
</evidence>
<evidence type="ECO:0000256" key="2">
    <source>
        <dbReference type="ARBA" id="ARBA00022448"/>
    </source>
</evidence>
<evidence type="ECO:0000256" key="7">
    <source>
        <dbReference type="SAM" id="Phobius"/>
    </source>
</evidence>
<evidence type="ECO:0000256" key="3">
    <source>
        <dbReference type="ARBA" id="ARBA00022692"/>
    </source>
</evidence>
<dbReference type="CDD" id="cd08760">
    <property type="entry name" value="Cyt_b561_FRRS1_like"/>
    <property type="match status" value="1"/>
</dbReference>